<comment type="caution">
    <text evidence="2">The sequence shown here is derived from an EMBL/GenBank/DDBJ whole genome shotgun (WGS) entry which is preliminary data.</text>
</comment>
<dbReference type="InterPro" id="IPR011083">
    <property type="entry name" value="Phage_tail_collar_dom"/>
</dbReference>
<evidence type="ECO:0000259" key="1">
    <source>
        <dbReference type="Pfam" id="PF07484"/>
    </source>
</evidence>
<proteinExistence type="predicted"/>
<accession>A0ABV9PJH2</accession>
<reference evidence="3" key="1">
    <citation type="journal article" date="2019" name="Int. J. Syst. Evol. Microbiol.">
        <title>The Global Catalogue of Microorganisms (GCM) 10K type strain sequencing project: providing services to taxonomists for standard genome sequencing and annotation.</title>
        <authorList>
            <consortium name="The Broad Institute Genomics Platform"/>
            <consortium name="The Broad Institute Genome Sequencing Center for Infectious Disease"/>
            <person name="Wu L."/>
            <person name="Ma J."/>
        </authorList>
    </citation>
    <scope>NUCLEOTIDE SEQUENCE [LARGE SCALE GENOMIC DNA]</scope>
    <source>
        <strain evidence="3">WYCCWR 13023</strain>
    </source>
</reference>
<dbReference type="EMBL" id="JBHSGV010000007">
    <property type="protein sequence ID" value="MFC4749561.1"/>
    <property type="molecule type" value="Genomic_DNA"/>
</dbReference>
<dbReference type="Proteomes" id="UP001595935">
    <property type="component" value="Unassembled WGS sequence"/>
</dbReference>
<protein>
    <submittedName>
        <fullName evidence="2">Phage tail protein</fullName>
    </submittedName>
</protein>
<evidence type="ECO:0000313" key="3">
    <source>
        <dbReference type="Proteomes" id="UP001595935"/>
    </source>
</evidence>
<organism evidence="2 3">
    <name type="scientific">Flavobacterium branchiicola</name>
    <dbReference type="NCBI Taxonomy" id="1114875"/>
    <lineage>
        <taxon>Bacteria</taxon>
        <taxon>Pseudomonadati</taxon>
        <taxon>Bacteroidota</taxon>
        <taxon>Flavobacteriia</taxon>
        <taxon>Flavobacteriales</taxon>
        <taxon>Flavobacteriaceae</taxon>
        <taxon>Flavobacterium</taxon>
    </lineage>
</organism>
<gene>
    <name evidence="2" type="ORF">ACFO5S_19070</name>
</gene>
<name>A0ABV9PJH2_9FLAO</name>
<sequence length="179" mass="18477">MDGTMSEIRLFAPNFAPKSWAICAGQLLSISTNQALFSLLGTTYGGNGVQTFALPDFRGRIPAGAGVAAGIMQFVPGMVLGTNSVTATSQNLPNHTHAAQGTFAPKAYADTGDTGAPADANLASLPSLYSTEAANTTLKATAPAITVALTGNNLPIPIQQPYLGMNYIICLQGVYPSRN</sequence>
<keyword evidence="3" id="KW-1185">Reference proteome</keyword>
<dbReference type="InterPro" id="IPR037053">
    <property type="entry name" value="Phage_tail_collar_dom_sf"/>
</dbReference>
<dbReference type="Pfam" id="PF07484">
    <property type="entry name" value="Collar"/>
    <property type="match status" value="1"/>
</dbReference>
<evidence type="ECO:0000313" key="2">
    <source>
        <dbReference type="EMBL" id="MFC4749561.1"/>
    </source>
</evidence>
<feature type="domain" description="Phage tail collar" evidence="1">
    <location>
        <begin position="7"/>
        <end position="62"/>
    </location>
</feature>
<dbReference type="SUPFAM" id="SSF88874">
    <property type="entry name" value="Receptor-binding domain of short tail fibre protein gp12"/>
    <property type="match status" value="1"/>
</dbReference>
<dbReference type="Gene3D" id="3.90.1340.10">
    <property type="entry name" value="Phage tail collar domain"/>
    <property type="match status" value="1"/>
</dbReference>
<dbReference type="RefSeq" id="WP_213259211.1">
    <property type="nucleotide sequence ID" value="NZ_JAGYWA010000007.1"/>
</dbReference>